<evidence type="ECO:0000313" key="1">
    <source>
        <dbReference type="EMBL" id="GFY08688.1"/>
    </source>
</evidence>
<name>A0A8X6SKK6_TRICX</name>
<dbReference type="AlphaFoldDB" id="A0A8X6SKK6"/>
<accession>A0A8X6SKK6</accession>
<proteinExistence type="predicted"/>
<evidence type="ECO:0000313" key="2">
    <source>
        <dbReference type="Proteomes" id="UP000887159"/>
    </source>
</evidence>
<organism evidence="1 2">
    <name type="scientific">Trichonephila clavipes</name>
    <name type="common">Golden silk orbweaver</name>
    <name type="synonym">Nephila clavipes</name>
    <dbReference type="NCBI Taxonomy" id="2585209"/>
    <lineage>
        <taxon>Eukaryota</taxon>
        <taxon>Metazoa</taxon>
        <taxon>Ecdysozoa</taxon>
        <taxon>Arthropoda</taxon>
        <taxon>Chelicerata</taxon>
        <taxon>Arachnida</taxon>
        <taxon>Araneae</taxon>
        <taxon>Araneomorphae</taxon>
        <taxon>Entelegynae</taxon>
        <taxon>Araneoidea</taxon>
        <taxon>Nephilidae</taxon>
        <taxon>Trichonephila</taxon>
    </lineage>
</organism>
<dbReference type="EMBL" id="BMAU01021282">
    <property type="protein sequence ID" value="GFY08688.1"/>
    <property type="molecule type" value="Genomic_DNA"/>
</dbReference>
<sequence>MPNEKPAKYEYISDSFRILCGKARDLTRVSGSEFVSCTLWFVRECQNTPLYLNLFNKKLIFPVLHGNGEASCSVGEGVIVYSEGRQPVAHGAIISGNTTSKNSSIFEWTDLHKFVIDFISQTSPELWTIKEL</sequence>
<comment type="caution">
    <text evidence="1">The sequence shown here is derived from an EMBL/GenBank/DDBJ whole genome shotgun (WGS) entry which is preliminary data.</text>
</comment>
<protein>
    <submittedName>
        <fullName evidence="1">Uncharacterized protein</fullName>
    </submittedName>
</protein>
<gene>
    <name evidence="1" type="ORF">TNCV_811211</name>
</gene>
<keyword evidence="2" id="KW-1185">Reference proteome</keyword>
<dbReference type="Proteomes" id="UP000887159">
    <property type="component" value="Unassembled WGS sequence"/>
</dbReference>
<reference evidence="1" key="1">
    <citation type="submission" date="2020-08" db="EMBL/GenBank/DDBJ databases">
        <title>Multicomponent nature underlies the extraordinary mechanical properties of spider dragline silk.</title>
        <authorList>
            <person name="Kono N."/>
            <person name="Nakamura H."/>
            <person name="Mori M."/>
            <person name="Yoshida Y."/>
            <person name="Ohtoshi R."/>
            <person name="Malay A.D."/>
            <person name="Moran D.A.P."/>
            <person name="Tomita M."/>
            <person name="Numata K."/>
            <person name="Arakawa K."/>
        </authorList>
    </citation>
    <scope>NUCLEOTIDE SEQUENCE</scope>
</reference>